<feature type="region of interest" description="Disordered" evidence="7">
    <location>
        <begin position="225"/>
        <end position="285"/>
    </location>
</feature>
<evidence type="ECO:0000313" key="9">
    <source>
        <dbReference type="EMBL" id="AES62378.1"/>
    </source>
</evidence>
<keyword evidence="3" id="KW-0238">DNA-binding</keyword>
<dbReference type="EMBL" id="CM001217">
    <property type="protein sequence ID" value="AES62378.1"/>
    <property type="molecule type" value="Genomic_DNA"/>
</dbReference>
<evidence type="ECO:0000256" key="3">
    <source>
        <dbReference type="ARBA" id="ARBA00023125"/>
    </source>
</evidence>
<evidence type="ECO:0000313" key="11">
    <source>
        <dbReference type="EnsemblPlants" id="AES62378"/>
    </source>
</evidence>
<dbReference type="CDD" id="cd14702">
    <property type="entry name" value="bZIP_plant_GBF1"/>
    <property type="match status" value="1"/>
</dbReference>
<feature type="compositionally biased region" description="Pro residues" evidence="7">
    <location>
        <begin position="252"/>
        <end position="266"/>
    </location>
</feature>
<sequence length="285" mass="31462">MNLIGVPPDTSDSNNTIYFDETLDHLLHQEFNDLDFVEFSLQLPSPPPNTVEMPPIDLIPAPAEPPQLPSLIVAGAGANTDGNSGGGNVMTVRSDRNVGGPSTSLSLKKKAISPEMLAEIAAVYPKKAKRILANRDAAKRSKEKRRHYEEELVKMVESLQIQADYATAERVMAMNEATDLADGNNKIKEQILSAIENQEKKRAFLEKLKEERDILKMQNQEQTTIIDSSSGEPPSQSQSHQVPHQSQLYIPQLPPLSPDPPSPIVGPPFDDHFIGTDFSNYNPFD</sequence>
<dbReference type="GO" id="GO:0003700">
    <property type="term" value="F:DNA-binding transcription factor activity"/>
    <property type="evidence" value="ECO:0000318"/>
    <property type="project" value="GO_Central"/>
</dbReference>
<dbReference type="Gramene" id="rna5786">
    <property type="protein sequence ID" value="RHN81705.1"/>
    <property type="gene ID" value="gene5786"/>
</dbReference>
<keyword evidence="4" id="KW-0804">Transcription</keyword>
<reference evidence="11" key="3">
    <citation type="submission" date="2015-04" db="UniProtKB">
        <authorList>
            <consortium name="EnsemblPlants"/>
        </authorList>
    </citation>
    <scope>IDENTIFICATION</scope>
    <source>
        <strain evidence="11">cv. Jemalong A17</strain>
    </source>
</reference>
<dbReference type="HOGENOM" id="CLU_977843_0_0_1"/>
<feature type="compositionally biased region" description="Low complexity" evidence="7">
    <location>
        <begin position="228"/>
        <end position="251"/>
    </location>
</feature>
<keyword evidence="5" id="KW-0539">Nucleus</keyword>
<dbReference type="AlphaFoldDB" id="G7ID04"/>
<dbReference type="KEGG" id="mtr:11414831"/>
<reference evidence="13" key="4">
    <citation type="journal article" date="2018" name="Nat. Plants">
        <title>Whole-genome landscape of Medicago truncatula symbiotic genes.</title>
        <authorList>
            <person name="Pecrix Y."/>
            <person name="Staton S.E."/>
            <person name="Sallet E."/>
            <person name="Lelandais-Briere C."/>
            <person name="Moreau S."/>
            <person name="Carrere S."/>
            <person name="Blein T."/>
            <person name="Jardinaud M.F."/>
            <person name="Latrasse D."/>
            <person name="Zouine M."/>
            <person name="Zahm M."/>
            <person name="Kreplak J."/>
            <person name="Mayjonade B."/>
            <person name="Satge C."/>
            <person name="Perez M."/>
            <person name="Cauet S."/>
            <person name="Marande W."/>
            <person name="Chantry-Darmon C."/>
            <person name="Lopez-Roques C."/>
            <person name="Bouchez O."/>
            <person name="Berard A."/>
            <person name="Debelle F."/>
            <person name="Munos S."/>
            <person name="Bendahmane A."/>
            <person name="Berges H."/>
            <person name="Niebel A."/>
            <person name="Buitink J."/>
            <person name="Frugier F."/>
            <person name="Benhamed M."/>
            <person name="Crespi M."/>
            <person name="Gouzy J."/>
            <person name="Gamas P."/>
        </authorList>
    </citation>
    <scope>NUCLEOTIDE SEQUENCE [LARGE SCALE GENOMIC DNA]</scope>
    <source>
        <strain evidence="13">cv. Jemalong A17</strain>
    </source>
</reference>
<dbReference type="GO" id="GO:0005634">
    <property type="term" value="C:nucleus"/>
    <property type="evidence" value="ECO:0000318"/>
    <property type="project" value="GO_Central"/>
</dbReference>
<protein>
    <submittedName>
        <fullName evidence="9">Basic region leucine zipper protein</fullName>
    </submittedName>
    <submittedName>
        <fullName evidence="10">Putative transcription factor bZIP family</fullName>
    </submittedName>
</protein>
<dbReference type="GO" id="GO:0003677">
    <property type="term" value="F:DNA binding"/>
    <property type="evidence" value="ECO:0007669"/>
    <property type="project" value="UniProtKB-KW"/>
</dbReference>
<accession>G7ID04</accession>
<dbReference type="SMART" id="SM00338">
    <property type="entry name" value="BRLZ"/>
    <property type="match status" value="1"/>
</dbReference>
<evidence type="ECO:0000256" key="7">
    <source>
        <dbReference type="SAM" id="MobiDB-lite"/>
    </source>
</evidence>
<dbReference type="InterPro" id="IPR046347">
    <property type="entry name" value="bZIP_sf"/>
</dbReference>
<evidence type="ECO:0000256" key="6">
    <source>
        <dbReference type="SAM" id="Coils"/>
    </source>
</evidence>
<dbReference type="InterPro" id="IPR004827">
    <property type="entry name" value="bZIP"/>
</dbReference>
<dbReference type="PANTHER" id="PTHR13690">
    <property type="entry name" value="TRANSCRIPTION FACTOR POSF21-RELATED"/>
    <property type="match status" value="1"/>
</dbReference>
<dbReference type="InterPro" id="IPR045314">
    <property type="entry name" value="bZIP_plant_GBF1"/>
</dbReference>
<evidence type="ECO:0000259" key="8">
    <source>
        <dbReference type="SMART" id="SM00338"/>
    </source>
</evidence>
<dbReference type="Proteomes" id="UP000002051">
    <property type="component" value="Unassembled WGS sequence"/>
</dbReference>
<reference evidence="9 12" key="1">
    <citation type="journal article" date="2011" name="Nature">
        <title>The Medicago genome provides insight into the evolution of rhizobial symbioses.</title>
        <authorList>
            <person name="Young N.D."/>
            <person name="Debelle F."/>
            <person name="Oldroyd G.E."/>
            <person name="Geurts R."/>
            <person name="Cannon S.B."/>
            <person name="Udvardi M.K."/>
            <person name="Benedito V.A."/>
            <person name="Mayer K.F."/>
            <person name="Gouzy J."/>
            <person name="Schoof H."/>
            <person name="Van de Peer Y."/>
            <person name="Proost S."/>
            <person name="Cook D.R."/>
            <person name="Meyers B.C."/>
            <person name="Spannagl M."/>
            <person name="Cheung F."/>
            <person name="De Mita S."/>
            <person name="Krishnakumar V."/>
            <person name="Gundlach H."/>
            <person name="Zhou S."/>
            <person name="Mudge J."/>
            <person name="Bharti A.K."/>
            <person name="Murray J.D."/>
            <person name="Naoumkina M.A."/>
            <person name="Rosen B."/>
            <person name="Silverstein K.A."/>
            <person name="Tang H."/>
            <person name="Rombauts S."/>
            <person name="Zhao P.X."/>
            <person name="Zhou P."/>
            <person name="Barbe V."/>
            <person name="Bardou P."/>
            <person name="Bechner M."/>
            <person name="Bellec A."/>
            <person name="Berger A."/>
            <person name="Berges H."/>
            <person name="Bidwell S."/>
            <person name="Bisseling T."/>
            <person name="Choisne N."/>
            <person name="Couloux A."/>
            <person name="Denny R."/>
            <person name="Deshpande S."/>
            <person name="Dai X."/>
            <person name="Doyle J.J."/>
            <person name="Dudez A.M."/>
            <person name="Farmer A.D."/>
            <person name="Fouteau S."/>
            <person name="Franken C."/>
            <person name="Gibelin C."/>
            <person name="Gish J."/>
            <person name="Goldstein S."/>
            <person name="Gonzalez A.J."/>
            <person name="Green P.J."/>
            <person name="Hallab A."/>
            <person name="Hartog M."/>
            <person name="Hua A."/>
            <person name="Humphray S.J."/>
            <person name="Jeong D.H."/>
            <person name="Jing Y."/>
            <person name="Jocker A."/>
            <person name="Kenton S.M."/>
            <person name="Kim D.J."/>
            <person name="Klee K."/>
            <person name="Lai H."/>
            <person name="Lang C."/>
            <person name="Lin S."/>
            <person name="Macmil S.L."/>
            <person name="Magdelenat G."/>
            <person name="Matthews L."/>
            <person name="McCorrison J."/>
            <person name="Monaghan E.L."/>
            <person name="Mun J.H."/>
            <person name="Najar F.Z."/>
            <person name="Nicholson C."/>
            <person name="Noirot C."/>
            <person name="O'Bleness M."/>
            <person name="Paule C.R."/>
            <person name="Poulain J."/>
            <person name="Prion F."/>
            <person name="Qin B."/>
            <person name="Qu C."/>
            <person name="Retzel E.F."/>
            <person name="Riddle C."/>
            <person name="Sallet E."/>
            <person name="Samain S."/>
            <person name="Samson N."/>
            <person name="Sanders I."/>
            <person name="Saurat O."/>
            <person name="Scarpelli C."/>
            <person name="Schiex T."/>
            <person name="Segurens B."/>
            <person name="Severin A.J."/>
            <person name="Sherrier D.J."/>
            <person name="Shi R."/>
            <person name="Sims S."/>
            <person name="Singer S.R."/>
            <person name="Sinharoy S."/>
            <person name="Sterck L."/>
            <person name="Viollet A."/>
            <person name="Wang B.B."/>
            <person name="Wang K."/>
            <person name="Wang M."/>
            <person name="Wang X."/>
            <person name="Warfsmann J."/>
            <person name="Weissenbach J."/>
            <person name="White D.D."/>
            <person name="White J.D."/>
            <person name="Wiley G.B."/>
            <person name="Wincker P."/>
            <person name="Xing Y."/>
            <person name="Yang L."/>
            <person name="Yao Z."/>
            <person name="Ying F."/>
            <person name="Zhai J."/>
            <person name="Zhou L."/>
            <person name="Zuber A."/>
            <person name="Denarie J."/>
            <person name="Dixon R.A."/>
            <person name="May G.D."/>
            <person name="Schwartz D.C."/>
            <person name="Rogers J."/>
            <person name="Quetier F."/>
            <person name="Town C.D."/>
            <person name="Roe B.A."/>
        </authorList>
    </citation>
    <scope>NUCLEOTIDE SEQUENCE [LARGE SCALE GENOMIC DNA]</scope>
    <source>
        <strain evidence="9">A17</strain>
        <strain evidence="11 12">cv. Jemalong A17</strain>
    </source>
</reference>
<keyword evidence="12" id="KW-1185">Reference proteome</keyword>
<keyword evidence="2" id="KW-0805">Transcription regulation</keyword>
<dbReference type="Proteomes" id="UP000265566">
    <property type="component" value="Chromosome 1"/>
</dbReference>
<dbReference type="OMA" id="MAMNEAT"/>
<evidence type="ECO:0000256" key="1">
    <source>
        <dbReference type="ARBA" id="ARBA00004123"/>
    </source>
</evidence>
<feature type="domain" description="BZIP" evidence="8">
    <location>
        <begin position="122"/>
        <end position="186"/>
    </location>
</feature>
<gene>
    <name evidence="11" type="primary">11414831</name>
    <name evidence="9" type="ordered locus">MTR_1g099030</name>
    <name evidence="10" type="ORF">MtrunA17_Chr1g0202051</name>
</gene>
<dbReference type="PANTHER" id="PTHR13690:SF80">
    <property type="entry name" value="BZIP TRANSCRIPTION FACTOR FAMILY PROTEIN-RELATED"/>
    <property type="match status" value="1"/>
</dbReference>
<name>G7ID04_MEDTR</name>
<feature type="coiled-coil region" evidence="6">
    <location>
        <begin position="188"/>
        <end position="225"/>
    </location>
</feature>
<evidence type="ECO:0000313" key="10">
    <source>
        <dbReference type="EMBL" id="RHN81705.1"/>
    </source>
</evidence>
<dbReference type="SUPFAM" id="SSF57959">
    <property type="entry name" value="Leucine zipper domain"/>
    <property type="match status" value="1"/>
</dbReference>
<dbReference type="Pfam" id="PF07716">
    <property type="entry name" value="bZIP_2"/>
    <property type="match status" value="1"/>
</dbReference>
<evidence type="ECO:0000256" key="5">
    <source>
        <dbReference type="ARBA" id="ARBA00023242"/>
    </source>
</evidence>
<evidence type="ECO:0000256" key="4">
    <source>
        <dbReference type="ARBA" id="ARBA00023163"/>
    </source>
</evidence>
<dbReference type="STRING" id="3880.G7ID04"/>
<evidence type="ECO:0000256" key="2">
    <source>
        <dbReference type="ARBA" id="ARBA00023015"/>
    </source>
</evidence>
<reference evidence="10" key="5">
    <citation type="journal article" date="2018" name="Nat. Plants">
        <title>Whole-genome landscape of Medicago truncatula symbiotic genes.</title>
        <authorList>
            <person name="Pecrix Y."/>
            <person name="Gamas P."/>
            <person name="Carrere S."/>
        </authorList>
    </citation>
    <scope>NUCLEOTIDE SEQUENCE</scope>
    <source>
        <tissue evidence="10">Leaves</tissue>
    </source>
</reference>
<dbReference type="OrthoDB" id="1434619at2759"/>
<keyword evidence="6" id="KW-0175">Coiled coil</keyword>
<dbReference type="EMBL" id="PSQE01000001">
    <property type="protein sequence ID" value="RHN81705.1"/>
    <property type="molecule type" value="Genomic_DNA"/>
</dbReference>
<evidence type="ECO:0000313" key="13">
    <source>
        <dbReference type="Proteomes" id="UP000265566"/>
    </source>
</evidence>
<proteinExistence type="predicted"/>
<comment type="subcellular location">
    <subcellularLocation>
        <location evidence="1">Nucleus</location>
    </subcellularLocation>
</comment>
<reference evidence="9 12" key="2">
    <citation type="journal article" date="2014" name="BMC Genomics">
        <title>An improved genome release (version Mt4.0) for the model legume Medicago truncatula.</title>
        <authorList>
            <person name="Tang H."/>
            <person name="Krishnakumar V."/>
            <person name="Bidwell S."/>
            <person name="Rosen B."/>
            <person name="Chan A."/>
            <person name="Zhou S."/>
            <person name="Gentzbittel L."/>
            <person name="Childs K.L."/>
            <person name="Yandell M."/>
            <person name="Gundlach H."/>
            <person name="Mayer K.F."/>
            <person name="Schwartz D.C."/>
            <person name="Town C.D."/>
        </authorList>
    </citation>
    <scope>GENOME REANNOTATION</scope>
    <source>
        <strain evidence="11 12">cv. Jemalong A17</strain>
    </source>
</reference>
<evidence type="ECO:0000313" key="12">
    <source>
        <dbReference type="Proteomes" id="UP000002051"/>
    </source>
</evidence>
<dbReference type="EnsemblPlants" id="AES62378">
    <property type="protein sequence ID" value="AES62378"/>
    <property type="gene ID" value="MTR_1g099030"/>
</dbReference>
<dbReference type="PaxDb" id="3880-AES62378"/>
<organism evidence="9 12">
    <name type="scientific">Medicago truncatula</name>
    <name type="common">Barrel medic</name>
    <name type="synonym">Medicago tribuloides</name>
    <dbReference type="NCBI Taxonomy" id="3880"/>
    <lineage>
        <taxon>Eukaryota</taxon>
        <taxon>Viridiplantae</taxon>
        <taxon>Streptophyta</taxon>
        <taxon>Embryophyta</taxon>
        <taxon>Tracheophyta</taxon>
        <taxon>Spermatophyta</taxon>
        <taxon>Magnoliopsida</taxon>
        <taxon>eudicotyledons</taxon>
        <taxon>Gunneridae</taxon>
        <taxon>Pentapetalae</taxon>
        <taxon>rosids</taxon>
        <taxon>fabids</taxon>
        <taxon>Fabales</taxon>
        <taxon>Fabaceae</taxon>
        <taxon>Papilionoideae</taxon>
        <taxon>50 kb inversion clade</taxon>
        <taxon>NPAAA clade</taxon>
        <taxon>Hologalegina</taxon>
        <taxon>IRL clade</taxon>
        <taxon>Trifolieae</taxon>
        <taxon>Medicago</taxon>
    </lineage>
</organism>